<organism evidence="1">
    <name type="scientific">viral metagenome</name>
    <dbReference type="NCBI Taxonomy" id="1070528"/>
    <lineage>
        <taxon>unclassified sequences</taxon>
        <taxon>metagenomes</taxon>
        <taxon>organismal metagenomes</taxon>
    </lineage>
</organism>
<evidence type="ECO:0000313" key="1">
    <source>
        <dbReference type="EMBL" id="QHT13450.1"/>
    </source>
</evidence>
<protein>
    <submittedName>
        <fullName evidence="1">Uncharacterized protein</fullName>
    </submittedName>
</protein>
<reference evidence="1" key="1">
    <citation type="journal article" date="2020" name="Nature">
        <title>Giant virus diversity and host interactions through global metagenomics.</title>
        <authorList>
            <person name="Schulz F."/>
            <person name="Roux S."/>
            <person name="Paez-Espino D."/>
            <person name="Jungbluth S."/>
            <person name="Walsh D.A."/>
            <person name="Denef V.J."/>
            <person name="McMahon K.D."/>
            <person name="Konstantinidis K.T."/>
            <person name="Eloe-Fadrosh E.A."/>
            <person name="Kyrpides N.C."/>
            <person name="Woyke T."/>
        </authorList>
    </citation>
    <scope>NUCLEOTIDE SEQUENCE</scope>
    <source>
        <strain evidence="1">GVMAG-M-3300023174-131</strain>
    </source>
</reference>
<dbReference type="EMBL" id="MN739568">
    <property type="protein sequence ID" value="QHT13450.1"/>
    <property type="molecule type" value="Genomic_DNA"/>
</dbReference>
<dbReference type="AlphaFoldDB" id="A0A6C0DAN7"/>
<name>A0A6C0DAN7_9ZZZZ</name>
<accession>A0A6C0DAN7</accession>
<sequence length="266" mass="30923">MSNLEKIDNLISKFKNKSLKIAIHNSEDYVDILRYISNILKSEIKDKKVDENDLETDLNKIAELINSLEKESTKIINKRKFLCNIFSSCYATVEVKHNDLTELLKSVDKLKNRISDVEEISSVIPNIRMNFQAELPLTVNYIDSNTRPTDYKDDAYGYGFNNKMFLEFEVPNLNVKNTIFKSIEIIGTFHDQEFGGTSQSHIRVYVNKEIKEFIYYNREIGFNYKIILTDLKKGDIVSAWACSPEWQGWSLTINEANVNIYFVELI</sequence>
<proteinExistence type="predicted"/>